<reference evidence="3" key="1">
    <citation type="submission" date="2012-06" db="EMBL/GenBank/DDBJ databases">
        <title>Complete sequence of chromosome of Desulfomonile tiedjei DSM 6799.</title>
        <authorList>
            <person name="Lucas S."/>
            <person name="Copeland A."/>
            <person name="Lapidus A."/>
            <person name="Glavina del Rio T."/>
            <person name="Dalin E."/>
            <person name="Tice H."/>
            <person name="Bruce D."/>
            <person name="Goodwin L."/>
            <person name="Pitluck S."/>
            <person name="Peters L."/>
            <person name="Ovchinnikova G."/>
            <person name="Zeytun A."/>
            <person name="Lu M."/>
            <person name="Kyrpides N."/>
            <person name="Mavromatis K."/>
            <person name="Ivanova N."/>
            <person name="Brettin T."/>
            <person name="Detter J.C."/>
            <person name="Han C."/>
            <person name="Larimer F."/>
            <person name="Land M."/>
            <person name="Hauser L."/>
            <person name="Markowitz V."/>
            <person name="Cheng J.-F."/>
            <person name="Hugenholtz P."/>
            <person name="Woyke T."/>
            <person name="Wu D."/>
            <person name="Spring S."/>
            <person name="Schroeder M."/>
            <person name="Brambilla E."/>
            <person name="Klenk H.-P."/>
            <person name="Eisen J.A."/>
        </authorList>
    </citation>
    <scope>NUCLEOTIDE SEQUENCE [LARGE SCALE GENOMIC DNA]</scope>
    <source>
        <strain evidence="3">ATCC 49306 / DSM 6799 / DCB-1</strain>
    </source>
</reference>
<protein>
    <submittedName>
        <fullName evidence="2">Uncharacterized protein</fullName>
    </submittedName>
</protein>
<evidence type="ECO:0000313" key="3">
    <source>
        <dbReference type="Proteomes" id="UP000006055"/>
    </source>
</evidence>
<dbReference type="AlphaFoldDB" id="I4C917"/>
<feature type="transmembrane region" description="Helical" evidence="1">
    <location>
        <begin position="6"/>
        <end position="28"/>
    </location>
</feature>
<gene>
    <name evidence="2" type="ordered locus">Desti_3404</name>
</gene>
<dbReference type="KEGG" id="dti:Desti_3404"/>
<dbReference type="HOGENOM" id="CLU_2952968_0_0_7"/>
<dbReference type="Proteomes" id="UP000006055">
    <property type="component" value="Chromosome"/>
</dbReference>
<keyword evidence="1" id="KW-1133">Transmembrane helix</keyword>
<keyword evidence="1" id="KW-0812">Transmembrane</keyword>
<proteinExistence type="predicted"/>
<dbReference type="EMBL" id="CP003360">
    <property type="protein sequence ID" value="AFM26058.1"/>
    <property type="molecule type" value="Genomic_DNA"/>
</dbReference>
<accession>I4C917</accession>
<keyword evidence="3" id="KW-1185">Reference proteome</keyword>
<organism evidence="2 3">
    <name type="scientific">Desulfomonile tiedjei (strain ATCC 49306 / DSM 6799 / DCB-1)</name>
    <dbReference type="NCBI Taxonomy" id="706587"/>
    <lineage>
        <taxon>Bacteria</taxon>
        <taxon>Pseudomonadati</taxon>
        <taxon>Thermodesulfobacteriota</taxon>
        <taxon>Desulfomonilia</taxon>
        <taxon>Desulfomonilales</taxon>
        <taxon>Desulfomonilaceae</taxon>
        <taxon>Desulfomonile</taxon>
    </lineage>
</organism>
<evidence type="ECO:0000256" key="1">
    <source>
        <dbReference type="SAM" id="Phobius"/>
    </source>
</evidence>
<dbReference type="RefSeq" id="WP_014811192.1">
    <property type="nucleotide sequence ID" value="NC_018025.1"/>
</dbReference>
<keyword evidence="1" id="KW-0472">Membrane</keyword>
<name>I4C917_DESTA</name>
<evidence type="ECO:0000313" key="2">
    <source>
        <dbReference type="EMBL" id="AFM26058.1"/>
    </source>
</evidence>
<sequence>MLVCQIGILILACWNFVVNHALGLMILLRRPYGVWPRPVARHDLKLNEKGELPNEETVV</sequence>
<dbReference type="STRING" id="706587.Desti_3404"/>